<protein>
    <submittedName>
        <fullName evidence="1">Uncharacterized protein</fullName>
    </submittedName>
</protein>
<evidence type="ECO:0000313" key="2">
    <source>
        <dbReference type="Proteomes" id="UP001159363"/>
    </source>
</evidence>
<name>A0ABQ9HKC7_9NEOP</name>
<dbReference type="Proteomes" id="UP001159363">
    <property type="component" value="Chromosome 4"/>
</dbReference>
<accession>A0ABQ9HKC7</accession>
<organism evidence="1 2">
    <name type="scientific">Dryococelus australis</name>
    <dbReference type="NCBI Taxonomy" id="614101"/>
    <lineage>
        <taxon>Eukaryota</taxon>
        <taxon>Metazoa</taxon>
        <taxon>Ecdysozoa</taxon>
        <taxon>Arthropoda</taxon>
        <taxon>Hexapoda</taxon>
        <taxon>Insecta</taxon>
        <taxon>Pterygota</taxon>
        <taxon>Neoptera</taxon>
        <taxon>Polyneoptera</taxon>
        <taxon>Phasmatodea</taxon>
        <taxon>Verophasmatodea</taxon>
        <taxon>Anareolatae</taxon>
        <taxon>Phasmatidae</taxon>
        <taxon>Eurycanthinae</taxon>
        <taxon>Dryococelus</taxon>
    </lineage>
</organism>
<comment type="caution">
    <text evidence="1">The sequence shown here is derived from an EMBL/GenBank/DDBJ whole genome shotgun (WGS) entry which is preliminary data.</text>
</comment>
<evidence type="ECO:0000313" key="1">
    <source>
        <dbReference type="EMBL" id="KAJ8884649.1"/>
    </source>
</evidence>
<proteinExistence type="predicted"/>
<reference evidence="1 2" key="1">
    <citation type="submission" date="2023-02" db="EMBL/GenBank/DDBJ databases">
        <title>LHISI_Scaffold_Assembly.</title>
        <authorList>
            <person name="Stuart O.P."/>
            <person name="Cleave R."/>
            <person name="Magrath M.J.L."/>
            <person name="Mikheyev A.S."/>
        </authorList>
    </citation>
    <scope>NUCLEOTIDE SEQUENCE [LARGE SCALE GENOMIC DNA]</scope>
    <source>
        <strain evidence="1">Daus_M_001</strain>
        <tissue evidence="1">Leg muscle</tissue>
    </source>
</reference>
<dbReference type="EMBL" id="JARBHB010000005">
    <property type="protein sequence ID" value="KAJ8884649.1"/>
    <property type="molecule type" value="Genomic_DNA"/>
</dbReference>
<keyword evidence="2" id="KW-1185">Reference proteome</keyword>
<gene>
    <name evidence="1" type="ORF">PR048_016507</name>
</gene>
<sequence length="178" mass="20175">MMISLQKRMKEELIGGSTTGTWAECHPSGWMQSEIFVRCVPKRLGEEHRQKCVPAAKMFLQLHQNGDHFLGQIVTEDQTWVLYANIDWLRRSGPLVGRLYILHRRYPNRGPYVPNCKRQHVAHKHLQTSTHPADVQLADHVLPQLHILDGLGKEDAPSLASCVWLANICAVLVQACKG</sequence>